<dbReference type="HOGENOM" id="CLU_191465_0_0_6"/>
<keyword evidence="3" id="KW-1185">Reference proteome</keyword>
<evidence type="ECO:0008006" key="4">
    <source>
        <dbReference type="Google" id="ProtNLM"/>
    </source>
</evidence>
<dbReference type="RefSeq" id="WP_013344418.1">
    <property type="nucleotide sequence ID" value="NC_014541.1"/>
</dbReference>
<dbReference type="PANTHER" id="PTHR40691:SF1">
    <property type="entry name" value="EXPORTED PROTEIN"/>
    <property type="match status" value="1"/>
</dbReference>
<dbReference type="PANTHER" id="PTHR40691">
    <property type="entry name" value="(NA+)-NQR MATURATION NQRM"/>
    <property type="match status" value="1"/>
</dbReference>
<feature type="transmembrane region" description="Helical" evidence="1">
    <location>
        <begin position="6"/>
        <end position="24"/>
    </location>
</feature>
<keyword evidence="1" id="KW-1133">Transmembrane helix</keyword>
<name>E1STH9_FERBD</name>
<dbReference type="KEGG" id="fbl:Fbal_0903"/>
<reference evidence="2 3" key="1">
    <citation type="journal article" date="2010" name="Stand. Genomic Sci.">
        <title>Complete genome sequence of Ferrimonas balearica type strain (PAT).</title>
        <authorList>
            <person name="Nolan M."/>
            <person name="Sikorski J."/>
            <person name="Davenport K."/>
            <person name="Lucas S."/>
            <person name="Glavina Del Rio T."/>
            <person name="Tice H."/>
            <person name="Cheng J."/>
            <person name="Goodwin L."/>
            <person name="Pitluck S."/>
            <person name="Liolios K."/>
            <person name="Ivanova N."/>
            <person name="Mavromatis K."/>
            <person name="Ovchinnikova G."/>
            <person name="Pati A."/>
            <person name="Chen A."/>
            <person name="Palaniappan K."/>
            <person name="Land M."/>
            <person name="Hauser L."/>
            <person name="Chang Y."/>
            <person name="Jeffries C."/>
            <person name="Tapia R."/>
            <person name="Brettin T."/>
            <person name="Detter J."/>
            <person name="Han C."/>
            <person name="Yasawong M."/>
            <person name="Rohde M."/>
            <person name="Tindall B."/>
            <person name="Goker M."/>
            <person name="Woyke T."/>
            <person name="Bristow J."/>
            <person name="Eisen J."/>
            <person name="Markowitz V."/>
            <person name="Hugenholtz P."/>
            <person name="Kyrpides N."/>
            <person name="Klenk H."/>
            <person name="Lapidus A."/>
        </authorList>
    </citation>
    <scope>NUCLEOTIDE SEQUENCE [LARGE SCALE GENOMIC DNA]</scope>
    <source>
        <strain evidence="3">DSM 9799 / CCM 4581 / KCTC 23876 / PAT</strain>
    </source>
</reference>
<keyword evidence="1" id="KW-0472">Membrane</keyword>
<sequence>MSTFLATFGAMLLVFGLMSVGYLLKKKAISGSCGGLAGVGIDKECDCPEPCDRRKAKMAKEAAEAERRERLAQHRIL</sequence>
<dbReference type="eggNOG" id="COG2991">
    <property type="taxonomic scope" value="Bacteria"/>
</dbReference>
<dbReference type="Pfam" id="PF04400">
    <property type="entry name" value="NqrM"/>
    <property type="match status" value="1"/>
</dbReference>
<evidence type="ECO:0000313" key="3">
    <source>
        <dbReference type="Proteomes" id="UP000006683"/>
    </source>
</evidence>
<dbReference type="OrthoDB" id="5296227at2"/>
<gene>
    <name evidence="2" type="ordered locus">Fbal_0903</name>
</gene>
<keyword evidence="1" id="KW-0812">Transmembrane</keyword>
<dbReference type="InterPro" id="IPR007495">
    <property type="entry name" value="NqrM"/>
</dbReference>
<evidence type="ECO:0000256" key="1">
    <source>
        <dbReference type="SAM" id="Phobius"/>
    </source>
</evidence>
<dbReference type="EMBL" id="CP002209">
    <property type="protein sequence ID" value="ADN75112.1"/>
    <property type="molecule type" value="Genomic_DNA"/>
</dbReference>
<dbReference type="STRING" id="550540.Fbal_0903"/>
<organism evidence="2 3">
    <name type="scientific">Ferrimonas balearica (strain DSM 9799 / CCM 4581 / KCTC 23876 / PAT)</name>
    <dbReference type="NCBI Taxonomy" id="550540"/>
    <lineage>
        <taxon>Bacteria</taxon>
        <taxon>Pseudomonadati</taxon>
        <taxon>Pseudomonadota</taxon>
        <taxon>Gammaproteobacteria</taxon>
        <taxon>Alteromonadales</taxon>
        <taxon>Ferrimonadaceae</taxon>
        <taxon>Ferrimonas</taxon>
    </lineage>
</organism>
<proteinExistence type="predicted"/>
<accession>E1STH9</accession>
<dbReference type="AlphaFoldDB" id="E1STH9"/>
<dbReference type="Proteomes" id="UP000006683">
    <property type="component" value="Chromosome"/>
</dbReference>
<evidence type="ECO:0000313" key="2">
    <source>
        <dbReference type="EMBL" id="ADN75112.1"/>
    </source>
</evidence>
<protein>
    <recommendedName>
        <fullName evidence="4">(Na+)-NQR maturation NqrM</fullName>
    </recommendedName>
</protein>
<dbReference type="GeneID" id="67181151"/>